<dbReference type="HOGENOM" id="CLU_2380726_0_0_4"/>
<gene>
    <name evidence="1" type="ordered locus">Bphy_6944</name>
</gene>
<reference evidence="2" key="1">
    <citation type="journal article" date="2014" name="Stand. Genomic Sci.">
        <title>Complete genome sequence of Burkholderia phymatum STM815(T), a broad host range and efficient nitrogen-fixing symbiont of Mimosa species.</title>
        <authorList>
            <person name="Moulin L."/>
            <person name="Klonowska A."/>
            <person name="Caroline B."/>
            <person name="Booth K."/>
            <person name="Vriezen J.A."/>
            <person name="Melkonian R."/>
            <person name="James E.K."/>
            <person name="Young J.P."/>
            <person name="Bena G."/>
            <person name="Hauser L."/>
            <person name="Land M."/>
            <person name="Kyrpides N."/>
            <person name="Bruce D."/>
            <person name="Chain P."/>
            <person name="Copeland A."/>
            <person name="Pitluck S."/>
            <person name="Woyke T."/>
            <person name="Lizotte-Waniewski M."/>
            <person name="Bristow J."/>
            <person name="Riley M."/>
        </authorList>
    </citation>
    <scope>NUCLEOTIDE SEQUENCE [LARGE SCALE GENOMIC DNA]</scope>
    <source>
        <strain evidence="2">DSM 17167 / CIP 108236 / LMG 21445 / STM815</strain>
        <plasmid evidence="2">Plasmid pBPHY01</plasmid>
    </source>
</reference>
<organism evidence="1 2">
    <name type="scientific">Paraburkholderia phymatum (strain DSM 17167 / CIP 108236 / LMG 21445 / STM815)</name>
    <name type="common">Burkholderia phymatum</name>
    <dbReference type="NCBI Taxonomy" id="391038"/>
    <lineage>
        <taxon>Bacteria</taxon>
        <taxon>Pseudomonadati</taxon>
        <taxon>Pseudomonadota</taxon>
        <taxon>Betaproteobacteria</taxon>
        <taxon>Burkholderiales</taxon>
        <taxon>Burkholderiaceae</taxon>
        <taxon>Paraburkholderia</taxon>
    </lineage>
</organism>
<protein>
    <submittedName>
        <fullName evidence="1">Uncharacterized protein</fullName>
    </submittedName>
</protein>
<name>B2JTQ0_PARP8</name>
<dbReference type="KEGG" id="bph:Bphy_6944"/>
<dbReference type="AlphaFoldDB" id="B2JTQ0"/>
<evidence type="ECO:0000313" key="2">
    <source>
        <dbReference type="Proteomes" id="UP000001192"/>
    </source>
</evidence>
<keyword evidence="2" id="KW-1185">Reference proteome</keyword>
<dbReference type="EMBL" id="CP001045">
    <property type="protein sequence ID" value="ACC75953.1"/>
    <property type="molecule type" value="Genomic_DNA"/>
</dbReference>
<accession>B2JTQ0</accession>
<geneLocation type="plasmid" evidence="1 2">
    <name>pBPHY01</name>
</geneLocation>
<dbReference type="Proteomes" id="UP000001192">
    <property type="component" value="Plasmid pBPHY01"/>
</dbReference>
<proteinExistence type="predicted"/>
<evidence type="ECO:0000313" key="1">
    <source>
        <dbReference type="EMBL" id="ACC75953.1"/>
    </source>
</evidence>
<sequence>MTMDARVNRKPHPMPEIAEFVSQLREAFGDRAIDEAVRRGKAGEPSFYACENGRAVGAATPSGLAWKVDDSLRNRRFCAGCIGDCVGQDVRCSRRVR</sequence>
<keyword evidence="1" id="KW-0614">Plasmid</keyword>